<reference evidence="22" key="3">
    <citation type="submission" date="2025-09" db="UniProtKB">
        <authorList>
            <consortium name="Ensembl"/>
        </authorList>
    </citation>
    <scope>IDENTIFICATION</scope>
    <source>
        <strain evidence="22">Hereford</strain>
    </source>
</reference>
<feature type="domain" description="EGF-like" evidence="19">
    <location>
        <begin position="92"/>
        <end position="130"/>
    </location>
</feature>
<evidence type="ECO:0000256" key="14">
    <source>
        <dbReference type="ARBA" id="ARBA00023180"/>
    </source>
</evidence>
<evidence type="ECO:0000256" key="1">
    <source>
        <dbReference type="ARBA" id="ARBA00004651"/>
    </source>
</evidence>
<keyword evidence="3" id="KW-1003">Cell membrane</keyword>
<dbReference type="InterPro" id="IPR009030">
    <property type="entry name" value="Growth_fac_rcpt_cys_sf"/>
</dbReference>
<dbReference type="GO" id="GO:0004930">
    <property type="term" value="F:G protein-coupled receptor activity"/>
    <property type="evidence" value="ECO:0007669"/>
    <property type="project" value="UniProtKB-KW"/>
</dbReference>
<sequence length="1348" mass="146781">MWSFSFLLFWGCCGIYTWGMLTLPTLGSMTRHEQPRWSSSSLDGNGCTDTTMCPAYATCTNTSRSYYCSCKRGFLSSNGLKTFKGPGVECKDIDECSQSPTPCGPNSICRNLPGRYRCSCMTGFSSPTGNNWISGKQGHFTCRDVDECANPRSCPEHSTCHNSPGSYSCVCNPGFQSRSGRKSFQGLKEMCEDVDECASPRSCPEHSTCHNSLGSYSCACNPGYNSRSGKKTFQGPGETCQDVDECANPRSCPDHSTCHNSLGNYSCVCNPGFQSRSGRKSFQGPGEMCQDVDECANPRSCPEHSTCHNSVGSYSCACNSGYISRSGKKTFQGPGETCQDVDECANPRSCPDHSTCHNSLGNYSCVCNPGFQSGSGRKSFQGPGEMCQDVDECANPRSCPEHSTCHNSVGSYSCACNSGYISRSGKKTFQGPGETCQDIDECSQKPPPCGPNSRCRNLPGRYECSCLTGFSSPTGNNWISGKPGHFTCTDINECLSHGVCPEHSECTNSLGSYRCSCKVGFTSGNSTCEDVDECANPRSCPEHSTCHNSLGSYSCVCNPGFQSRSGKKSFQGPGEMCQDIDECSQTPPTCGPNSSCRNLPGRYECSCLTGFSSPTGNNWIPGKSGHFTCTDVDECANPRSCPEHSTCHNSLGSYSCVCNPGFQSRSGKKNFQGPGETCEDVDECSRNSTLCGPSSVCTNIPGKYSCSCLPGFFSPGVWSPEKPEAFKCADIDECLQDPSRCGPDSVCTNTLGSYSCGCVVGFHPNPEGSWKHGNFSCQRIPFKCKDDVIPSNMQVQLCHAGAAVEPKYVSFCALMNATLSVLDNVCENKTTVVSLKSTAKRLDSVIEKTSKWSNFTKEETSTLATVLLESVESTTLAAFLKPSANVSQTIQTKHLDIESKVIDKECTKENETFKLKAKGDEMKIWCSTIKESESTGINGVAFVSFSGMESILDERFLKDLQIPWASSKKKLKMNSRVVGGIITGGKKDGFSKPVIYTLENIKPKQDFESAICVSWKPDVEGGRWTPSGCVLLEASKTHTVCGCNQMVNLAVIMASGEVTMEFTLYLISHVGTIISLVCLAMAIITFLLCRTLRNQNTYIHLHLCICLFLAKMLFLTGVDKTDNQMGCALIAGFLHYLFLACFFWMLVEAVMLFLMVRNLKVVNYFSSRNIKMLYLCAFGYGLPGLVVAVSAGLQPQGYGMYNRCWLNTETGFIWSFLGPVCTIIVVNSILLTWTLCILRQKLSSVNAEVSTLKDTRLLTFKAFAQIFILGCSWVLGIFQIGPMANIMAYLFTIINSLQGAFIFLIHCVLSRQVREEYRRCTTRKTKPSSETQTSGILLSSVPSTSKTG</sequence>
<comment type="similarity">
    <text evidence="2">Belongs to the G-protein coupled receptor 2 family. Adhesion G-protein coupled receptor (ADGR) subfamily.</text>
</comment>
<dbReference type="SUPFAM" id="SSF57184">
    <property type="entry name" value="Growth factor receptor domain"/>
    <property type="match status" value="2"/>
</dbReference>
<keyword evidence="15" id="KW-0807">Transducer</keyword>
<dbReference type="Gene3D" id="2.10.25.10">
    <property type="entry name" value="Laminin"/>
    <property type="match status" value="15"/>
</dbReference>
<keyword evidence="11 18" id="KW-0472">Membrane</keyword>
<feature type="domain" description="EGF-like" evidence="19">
    <location>
        <begin position="490"/>
        <end position="529"/>
    </location>
</feature>
<protein>
    <recommendedName>
        <fullName evidence="24">Adhesion G protein-coupled receptor E1</fullName>
    </recommendedName>
</protein>
<feature type="domain" description="EGF-like" evidence="19">
    <location>
        <begin position="340"/>
        <end position="377"/>
    </location>
</feature>
<dbReference type="PANTHER" id="PTHR24039">
    <property type="entry name" value="FIBRILLIN-RELATED"/>
    <property type="match status" value="1"/>
</dbReference>
<keyword evidence="9 18" id="KW-1133">Transmembrane helix</keyword>
<evidence type="ECO:0008006" key="24">
    <source>
        <dbReference type="Google" id="ProtNLM"/>
    </source>
</evidence>
<dbReference type="FunFam" id="2.10.25.10:FF:000453">
    <property type="entry name" value="Adhesion G protein-coupled receptor E1"/>
    <property type="match status" value="1"/>
</dbReference>
<feature type="transmembrane region" description="Helical" evidence="18">
    <location>
        <begin position="1099"/>
        <end position="1118"/>
    </location>
</feature>
<gene>
    <name evidence="22" type="primary">LOC508459</name>
</gene>
<evidence type="ECO:0000313" key="23">
    <source>
        <dbReference type="Proteomes" id="UP000009136"/>
    </source>
</evidence>
<keyword evidence="23" id="KW-1185">Reference proteome</keyword>
<feature type="domain" description="EGF-like" evidence="19">
    <location>
        <begin position="579"/>
        <end position="617"/>
    </location>
</feature>
<evidence type="ECO:0000256" key="7">
    <source>
        <dbReference type="ARBA" id="ARBA00022737"/>
    </source>
</evidence>
<feature type="domain" description="EGF-like" evidence="19">
    <location>
        <begin position="291"/>
        <end position="328"/>
    </location>
</feature>
<keyword evidence="7" id="KW-0677">Repeat</keyword>
<reference evidence="22" key="2">
    <citation type="submission" date="2025-08" db="UniProtKB">
        <authorList>
            <consortium name="Ensembl"/>
        </authorList>
    </citation>
    <scope>IDENTIFICATION</scope>
    <source>
        <strain evidence="22">Hereford</strain>
    </source>
</reference>
<dbReference type="PRINTS" id="PR01128">
    <property type="entry name" value="EMR1HORMONER"/>
</dbReference>
<dbReference type="PROSITE" id="PS50261">
    <property type="entry name" value="G_PROTEIN_RECEP_F2_4"/>
    <property type="match status" value="1"/>
</dbReference>
<evidence type="ECO:0000256" key="4">
    <source>
        <dbReference type="ARBA" id="ARBA00022536"/>
    </source>
</evidence>
<evidence type="ECO:0000256" key="9">
    <source>
        <dbReference type="ARBA" id="ARBA00022989"/>
    </source>
</evidence>
<dbReference type="InterPro" id="IPR057244">
    <property type="entry name" value="GAIN_B"/>
</dbReference>
<dbReference type="FunFam" id="2.60.220.50:FF:000013">
    <property type="entry name" value="Adhesion G protein-coupled receptor E1"/>
    <property type="match status" value="1"/>
</dbReference>
<dbReference type="GeneTree" id="ENSGT00940000161354"/>
<dbReference type="InterPro" id="IPR000203">
    <property type="entry name" value="GPS"/>
</dbReference>
<keyword evidence="12" id="KW-1015">Disulfide bond</keyword>
<evidence type="ECO:0000259" key="20">
    <source>
        <dbReference type="PROSITE" id="PS50221"/>
    </source>
</evidence>
<evidence type="ECO:0000256" key="8">
    <source>
        <dbReference type="ARBA" id="ARBA00022837"/>
    </source>
</evidence>
<evidence type="ECO:0000256" key="5">
    <source>
        <dbReference type="ARBA" id="ARBA00022692"/>
    </source>
</evidence>
<dbReference type="FunFam" id="2.10.25.10:FF:000243">
    <property type="entry name" value="Adhesion G protein-coupled receptor E1"/>
    <property type="match status" value="9"/>
</dbReference>
<dbReference type="InterPro" id="IPR018097">
    <property type="entry name" value="EGF_Ca-bd_CS"/>
</dbReference>
<proteinExistence type="inferred from homology"/>
<feature type="domain" description="EGF-like" evidence="19">
    <location>
        <begin position="438"/>
        <end position="476"/>
    </location>
</feature>
<dbReference type="PROSITE" id="PS01187">
    <property type="entry name" value="EGF_CA"/>
    <property type="match status" value="5"/>
</dbReference>
<evidence type="ECO:0000256" key="12">
    <source>
        <dbReference type="ARBA" id="ARBA00023157"/>
    </source>
</evidence>
<keyword evidence="10" id="KW-0297">G-protein coupled receptor</keyword>
<feature type="transmembrane region" description="Helical" evidence="18">
    <location>
        <begin position="1172"/>
        <end position="1193"/>
    </location>
</feature>
<dbReference type="InterPro" id="IPR046338">
    <property type="entry name" value="GAIN_dom_sf"/>
</dbReference>
<evidence type="ECO:0000256" key="18">
    <source>
        <dbReference type="SAM" id="Phobius"/>
    </source>
</evidence>
<feature type="domain" description="EGF-like" evidence="19">
    <location>
        <begin position="144"/>
        <end position="181"/>
    </location>
</feature>
<feature type="domain" description="EGF-like" evidence="19">
    <location>
        <begin position="680"/>
        <end position="721"/>
    </location>
</feature>
<dbReference type="SUPFAM" id="SSF57196">
    <property type="entry name" value="EGF/Laminin"/>
    <property type="match status" value="9"/>
</dbReference>
<dbReference type="Gene3D" id="2.60.220.50">
    <property type="match status" value="1"/>
</dbReference>
<comment type="caution">
    <text evidence="16">Lacks conserved residue(s) required for the propagation of feature annotation.</text>
</comment>
<dbReference type="CDD" id="cd00054">
    <property type="entry name" value="EGF_CA"/>
    <property type="match status" value="14"/>
</dbReference>
<dbReference type="PROSITE" id="PS50221">
    <property type="entry name" value="GAIN_B"/>
    <property type="match status" value="1"/>
</dbReference>
<dbReference type="Pfam" id="PF07645">
    <property type="entry name" value="EGF_CA"/>
    <property type="match status" value="15"/>
</dbReference>
<keyword evidence="8" id="KW-0106">Calcium</keyword>
<dbReference type="InterPro" id="IPR049883">
    <property type="entry name" value="NOTCH1_EGF-like"/>
</dbReference>
<dbReference type="PROSITE" id="PS01186">
    <property type="entry name" value="EGF_2"/>
    <property type="match status" value="1"/>
</dbReference>
<reference evidence="22" key="1">
    <citation type="submission" date="2018-03" db="EMBL/GenBank/DDBJ databases">
        <title>ARS-UCD1.2.</title>
        <authorList>
            <person name="Rosen B.D."/>
            <person name="Bickhart D.M."/>
            <person name="Koren S."/>
            <person name="Schnabel R.D."/>
            <person name="Hall R."/>
            <person name="Zimin A."/>
            <person name="Dreischer C."/>
            <person name="Schultheiss S."/>
            <person name="Schroeder S.G."/>
            <person name="Elsik C.G."/>
            <person name="Couldrey C."/>
            <person name="Liu G.E."/>
            <person name="Van Tassell C.P."/>
            <person name="Phillippy A.M."/>
            <person name="Smith T.P.L."/>
            <person name="Medrano J.F."/>
        </authorList>
    </citation>
    <scope>NUCLEOTIDE SEQUENCE [LARGE SCALE GENOMIC DNA]</scope>
    <source>
        <strain evidence="22">Hereford</strain>
    </source>
</reference>
<feature type="domain" description="EGF-like" evidence="19">
    <location>
        <begin position="631"/>
        <end position="668"/>
    </location>
</feature>
<dbReference type="SMART" id="SM00181">
    <property type="entry name" value="EGF"/>
    <property type="match status" value="15"/>
</dbReference>
<evidence type="ECO:0000259" key="19">
    <source>
        <dbReference type="PROSITE" id="PS50026"/>
    </source>
</evidence>
<dbReference type="GO" id="GO:0005509">
    <property type="term" value="F:calcium ion binding"/>
    <property type="evidence" value="ECO:0007669"/>
    <property type="project" value="InterPro"/>
</dbReference>
<dbReference type="FunFam" id="1.20.1070.10:FF:000054">
    <property type="entry name" value="Adhesion G protein-coupled receptor E3"/>
    <property type="match status" value="1"/>
</dbReference>
<feature type="domain" description="EGF-like" evidence="19">
    <location>
        <begin position="389"/>
        <end position="426"/>
    </location>
</feature>
<keyword evidence="6" id="KW-0732">Signal</keyword>
<evidence type="ECO:0000259" key="21">
    <source>
        <dbReference type="PROSITE" id="PS50261"/>
    </source>
</evidence>
<feature type="transmembrane region" description="Helical" evidence="18">
    <location>
        <begin position="1062"/>
        <end position="1087"/>
    </location>
</feature>
<evidence type="ECO:0000313" key="22">
    <source>
        <dbReference type="Ensembl" id="ENSBTAP00000059020.2"/>
    </source>
</evidence>
<dbReference type="SMART" id="SM00303">
    <property type="entry name" value="GPS"/>
    <property type="match status" value="1"/>
</dbReference>
<feature type="compositionally biased region" description="Polar residues" evidence="17">
    <location>
        <begin position="1328"/>
        <end position="1348"/>
    </location>
</feature>
<keyword evidence="5 18" id="KW-0812">Transmembrane</keyword>
<keyword evidence="13" id="KW-0675">Receptor</keyword>
<evidence type="ECO:0000256" key="15">
    <source>
        <dbReference type="ARBA" id="ARBA00023224"/>
    </source>
</evidence>
<dbReference type="FunFam" id="2.10.25.10:FF:000506">
    <property type="entry name" value="Adhesion G protein-coupled receptor E1"/>
    <property type="match status" value="1"/>
</dbReference>
<feature type="domain" description="G-protein coupled receptors family 2 profile 2" evidence="21">
    <location>
        <begin position="1064"/>
        <end position="1310"/>
    </location>
</feature>
<dbReference type="PROSITE" id="PS00650">
    <property type="entry name" value="G_PROTEIN_RECEP_F2_2"/>
    <property type="match status" value="1"/>
</dbReference>
<feature type="region of interest" description="Disordered" evidence="17">
    <location>
        <begin position="1320"/>
        <end position="1348"/>
    </location>
</feature>
<feature type="transmembrane region" description="Helical" evidence="18">
    <location>
        <begin position="1286"/>
        <end position="1309"/>
    </location>
</feature>
<dbReference type="CDD" id="cd15439">
    <property type="entry name" value="7tmB2_EMR"/>
    <property type="match status" value="1"/>
</dbReference>
<dbReference type="FunFam" id="2.10.25.10:FF:000462">
    <property type="entry name" value="Adhesion G protein-coupled receptor E1"/>
    <property type="match status" value="3"/>
</dbReference>
<dbReference type="InterPro" id="IPR000832">
    <property type="entry name" value="GPCR_2_secretin-like"/>
</dbReference>
<dbReference type="PROSITE" id="PS00010">
    <property type="entry name" value="ASX_HYDROXYL"/>
    <property type="match status" value="15"/>
</dbReference>
<dbReference type="Gene3D" id="1.20.1070.10">
    <property type="entry name" value="Rhodopsin 7-helix transmembrane proteins"/>
    <property type="match status" value="1"/>
</dbReference>
<evidence type="ECO:0000256" key="6">
    <source>
        <dbReference type="ARBA" id="ARBA00022729"/>
    </source>
</evidence>
<dbReference type="InterPro" id="IPR017981">
    <property type="entry name" value="GPCR_2-like_7TM"/>
</dbReference>
<evidence type="ECO:0000256" key="2">
    <source>
        <dbReference type="ARBA" id="ARBA00007343"/>
    </source>
</evidence>
<keyword evidence="14" id="KW-0325">Glycoprotein</keyword>
<dbReference type="FunFam" id="2.10.25.10:FF:000812">
    <property type="entry name" value="adhesion G protein-coupled receptor E1"/>
    <property type="match status" value="1"/>
</dbReference>
<dbReference type="Ensembl" id="ENSBTAT00000076241.2">
    <property type="protein sequence ID" value="ENSBTAP00000059020.2"/>
    <property type="gene ID" value="ENSBTAG00000007901.8"/>
</dbReference>
<organism evidence="22 23">
    <name type="scientific">Bos taurus</name>
    <name type="common">Bovine</name>
    <dbReference type="NCBI Taxonomy" id="9913"/>
    <lineage>
        <taxon>Eukaryota</taxon>
        <taxon>Metazoa</taxon>
        <taxon>Chordata</taxon>
        <taxon>Craniata</taxon>
        <taxon>Vertebrata</taxon>
        <taxon>Euteleostomi</taxon>
        <taxon>Mammalia</taxon>
        <taxon>Eutheria</taxon>
        <taxon>Laurasiatheria</taxon>
        <taxon>Artiodactyla</taxon>
        <taxon>Ruminantia</taxon>
        <taxon>Pecora</taxon>
        <taxon>Bovidae</taxon>
        <taxon>Bovinae</taxon>
        <taxon>Bos</taxon>
    </lineage>
</organism>
<evidence type="ECO:0000256" key="3">
    <source>
        <dbReference type="ARBA" id="ARBA00022475"/>
    </source>
</evidence>
<accession>A0A3Q1MVG7</accession>
<feature type="transmembrane region" description="Helical" evidence="18">
    <location>
        <begin position="1258"/>
        <end position="1280"/>
    </location>
</feature>
<feature type="domain" description="EGF-like" evidence="19">
    <location>
        <begin position="530"/>
        <end position="567"/>
    </location>
</feature>
<dbReference type="GO" id="GO:0007166">
    <property type="term" value="P:cell surface receptor signaling pathway"/>
    <property type="evidence" value="ECO:0007669"/>
    <property type="project" value="InterPro"/>
</dbReference>
<feature type="domain" description="EGF-like" evidence="19">
    <location>
        <begin position="242"/>
        <end position="279"/>
    </location>
</feature>
<keyword evidence="4 16" id="KW-0245">EGF-like domain</keyword>
<dbReference type="InterPro" id="IPR001881">
    <property type="entry name" value="EGF-like_Ca-bd_dom"/>
</dbReference>
<dbReference type="InterPro" id="IPR000742">
    <property type="entry name" value="EGF"/>
</dbReference>
<dbReference type="GO" id="GO:0005886">
    <property type="term" value="C:plasma membrane"/>
    <property type="evidence" value="ECO:0007669"/>
    <property type="project" value="UniProtKB-SubCell"/>
</dbReference>
<dbReference type="PRINTS" id="PR00249">
    <property type="entry name" value="GPCRSECRETIN"/>
</dbReference>
<feature type="domain" description="EGF-like" evidence="19">
    <location>
        <begin position="730"/>
        <end position="767"/>
    </location>
</feature>
<dbReference type="InterPro" id="IPR017983">
    <property type="entry name" value="GPCR_2_secretin-like_CS"/>
</dbReference>
<dbReference type="SUPFAM" id="SSF81321">
    <property type="entry name" value="Family A G protein-coupled receptor-like"/>
    <property type="match status" value="1"/>
</dbReference>
<feature type="domain" description="EGF-like" evidence="19">
    <location>
        <begin position="193"/>
        <end position="230"/>
    </location>
</feature>
<feature type="domain" description="GAIN-B" evidence="20">
    <location>
        <begin position="893"/>
        <end position="1059"/>
    </location>
</feature>
<feature type="domain" description="EGF-like" evidence="19">
    <location>
        <begin position="43"/>
        <end position="80"/>
    </location>
</feature>
<feature type="transmembrane region" description="Helical" evidence="18">
    <location>
        <begin position="1130"/>
        <end position="1156"/>
    </location>
</feature>
<dbReference type="PANTHER" id="PTHR24039:SF48">
    <property type="entry name" value="FIBRILLIN-2 ISOFORM X1-RELATED"/>
    <property type="match status" value="1"/>
</dbReference>
<dbReference type="Proteomes" id="UP000009136">
    <property type="component" value="Chromosome 7"/>
</dbReference>
<dbReference type="SMART" id="SM00179">
    <property type="entry name" value="EGF_CA"/>
    <property type="match status" value="15"/>
</dbReference>
<comment type="subcellular location">
    <subcellularLocation>
        <location evidence="1">Cell membrane</location>
        <topology evidence="1">Multi-pass membrane protein</topology>
    </subcellularLocation>
</comment>
<dbReference type="InterPro" id="IPR001740">
    <property type="entry name" value="GPCR_2_EMR1-like_rcpt"/>
</dbReference>
<dbReference type="Pfam" id="PF00002">
    <property type="entry name" value="7tm_2"/>
    <property type="match status" value="1"/>
</dbReference>
<evidence type="ECO:0000256" key="16">
    <source>
        <dbReference type="PROSITE-ProRule" id="PRU00076"/>
    </source>
</evidence>
<feature type="transmembrane region" description="Helical" evidence="18">
    <location>
        <begin position="1213"/>
        <end position="1238"/>
    </location>
</feature>
<evidence type="ECO:0000256" key="11">
    <source>
        <dbReference type="ARBA" id="ARBA00023136"/>
    </source>
</evidence>
<dbReference type="PROSITE" id="PS50026">
    <property type="entry name" value="EGF_3"/>
    <property type="match status" value="15"/>
</dbReference>
<evidence type="ECO:0000256" key="17">
    <source>
        <dbReference type="SAM" id="MobiDB-lite"/>
    </source>
</evidence>
<evidence type="ECO:0000256" key="10">
    <source>
        <dbReference type="ARBA" id="ARBA00023040"/>
    </source>
</evidence>
<evidence type="ECO:0000256" key="13">
    <source>
        <dbReference type="ARBA" id="ARBA00023170"/>
    </source>
</evidence>
<name>A0A3Q1MVG7_BOVIN</name>
<dbReference type="InterPro" id="IPR000152">
    <property type="entry name" value="EGF-type_Asp/Asn_hydroxyl_site"/>
</dbReference>